<reference evidence="2 3" key="1">
    <citation type="submission" date="2015-06" db="EMBL/GenBank/DDBJ databases">
        <title>Talaromyces atroroseus IBT 11181 draft genome.</title>
        <authorList>
            <person name="Rasmussen K.B."/>
            <person name="Rasmussen S."/>
            <person name="Petersen B."/>
            <person name="Sicheritz-Ponten T."/>
            <person name="Mortensen U.H."/>
            <person name="Thrane U."/>
        </authorList>
    </citation>
    <scope>NUCLEOTIDE SEQUENCE [LARGE SCALE GENOMIC DNA]</scope>
    <source>
        <strain evidence="2 3">IBT 11181</strain>
    </source>
</reference>
<name>A0A225AD16_TALAT</name>
<dbReference type="PANTHER" id="PTHR47791">
    <property type="entry name" value="MEIOTICALLY UP-REGULATED GENE 191 PROTEIN"/>
    <property type="match status" value="1"/>
</dbReference>
<dbReference type="SUPFAM" id="SSF48208">
    <property type="entry name" value="Six-hairpin glycosidases"/>
    <property type="match status" value="1"/>
</dbReference>
<feature type="signal peptide" evidence="1">
    <location>
        <begin position="1"/>
        <end position="20"/>
    </location>
</feature>
<dbReference type="InterPro" id="IPR005198">
    <property type="entry name" value="Glyco_hydro_76"/>
</dbReference>
<evidence type="ECO:0008006" key="4">
    <source>
        <dbReference type="Google" id="ProtNLM"/>
    </source>
</evidence>
<proteinExistence type="predicted"/>
<feature type="chain" id="PRO_5012668804" description="Mannan endo-1,6-alpha-mannosidase" evidence="1">
    <location>
        <begin position="21"/>
        <end position="336"/>
    </location>
</feature>
<comment type="caution">
    <text evidence="2">The sequence shown here is derived from an EMBL/GenBank/DDBJ whole genome shotgun (WGS) entry which is preliminary data.</text>
</comment>
<dbReference type="GO" id="GO:0005975">
    <property type="term" value="P:carbohydrate metabolic process"/>
    <property type="evidence" value="ECO:0007669"/>
    <property type="project" value="InterPro"/>
</dbReference>
<dbReference type="PANTHER" id="PTHR47791:SF1">
    <property type="entry name" value="ENDO MANNANASE, GH76 FAMILY (EUROFUNG)"/>
    <property type="match status" value="1"/>
</dbReference>
<dbReference type="GeneID" id="31008587"/>
<dbReference type="EMBL" id="LFMY01000017">
    <property type="protein sequence ID" value="OKL55804.1"/>
    <property type="molecule type" value="Genomic_DNA"/>
</dbReference>
<evidence type="ECO:0000313" key="3">
    <source>
        <dbReference type="Proteomes" id="UP000214365"/>
    </source>
</evidence>
<dbReference type="STRING" id="1441469.A0A225AD16"/>
<dbReference type="InterPro" id="IPR008928">
    <property type="entry name" value="6-hairpin_glycosidase_sf"/>
</dbReference>
<dbReference type="RefSeq" id="XP_020115925.1">
    <property type="nucleotide sequence ID" value="XM_020263874.1"/>
</dbReference>
<dbReference type="AlphaFoldDB" id="A0A225AD16"/>
<gene>
    <name evidence="2" type="ORF">UA08_08831</name>
</gene>
<organism evidence="2 3">
    <name type="scientific">Talaromyces atroroseus</name>
    <dbReference type="NCBI Taxonomy" id="1441469"/>
    <lineage>
        <taxon>Eukaryota</taxon>
        <taxon>Fungi</taxon>
        <taxon>Dikarya</taxon>
        <taxon>Ascomycota</taxon>
        <taxon>Pezizomycotina</taxon>
        <taxon>Eurotiomycetes</taxon>
        <taxon>Eurotiomycetidae</taxon>
        <taxon>Eurotiales</taxon>
        <taxon>Trichocomaceae</taxon>
        <taxon>Talaromyces</taxon>
        <taxon>Talaromyces sect. Trachyspermi</taxon>
    </lineage>
</organism>
<dbReference type="OrthoDB" id="9984024at2759"/>
<keyword evidence="1" id="KW-0732">Signal</keyword>
<accession>A0A225AD16</accession>
<evidence type="ECO:0000313" key="2">
    <source>
        <dbReference type="EMBL" id="OKL55804.1"/>
    </source>
</evidence>
<protein>
    <recommendedName>
        <fullName evidence="4">Mannan endo-1,6-alpha-mannosidase</fullName>
    </recommendedName>
</protein>
<dbReference type="Pfam" id="PF03663">
    <property type="entry name" value="Glyco_hydro_76"/>
    <property type="match status" value="1"/>
</dbReference>
<dbReference type="InterPro" id="IPR053169">
    <property type="entry name" value="MUG_Protein"/>
</dbReference>
<dbReference type="Proteomes" id="UP000214365">
    <property type="component" value="Unassembled WGS sequence"/>
</dbReference>
<dbReference type="Gene3D" id="1.50.10.20">
    <property type="match status" value="1"/>
</dbReference>
<keyword evidence="3" id="KW-1185">Reference proteome</keyword>
<evidence type="ECO:0000256" key="1">
    <source>
        <dbReference type="SAM" id="SignalP"/>
    </source>
</evidence>
<sequence length="336" mass="35949">MHAISKRLGLALLIPGFVTATPMGDLLAKRDASTYKLDTDYSSIHSDIFPITYTYAPGYGDYTDFLDAYYDDEGWWGNAWLDVYDLTANETYLEAAITIYNDVVDGEGTPCGGIWWDKANTYVAAISNGLYAELSAGLANRVSSDEASTYLASAEAEWDWFFSSGLIDSDNIVYDGLGSDGCTPSTDIFTYNQGVILGAAAELYKATGNDTYLTQAAALADASTADGSPVTSSSGILTESCDTSQSCDTTSEMFKGAYIRGLRKLQLVDPETDWLNYITRNAQSLWNNDLDVESVDGNSECVVGSAWAGPFDASQANAITQGSALDALNSALAATT</sequence>